<evidence type="ECO:0000259" key="2">
    <source>
        <dbReference type="PROSITE" id="PS50090"/>
    </source>
</evidence>
<feature type="domain" description="Myb-like" evidence="2">
    <location>
        <begin position="427"/>
        <end position="499"/>
    </location>
</feature>
<feature type="domain" description="HTH myb-type" evidence="3">
    <location>
        <begin position="379"/>
        <end position="426"/>
    </location>
</feature>
<dbReference type="AlphaFoldDB" id="A0A8T0JDI3"/>
<dbReference type="InterPro" id="IPR009057">
    <property type="entry name" value="Homeodomain-like_sf"/>
</dbReference>
<dbReference type="Pfam" id="PF00249">
    <property type="entry name" value="Myb_DNA-binding"/>
    <property type="match status" value="1"/>
</dbReference>
<evidence type="ECO:0000313" key="4">
    <source>
        <dbReference type="EMBL" id="KAG0592751.1"/>
    </source>
</evidence>
<dbReference type="InterPro" id="IPR017930">
    <property type="entry name" value="Myb_dom"/>
</dbReference>
<dbReference type="Proteomes" id="UP000822688">
    <property type="component" value="Chromosome 1"/>
</dbReference>
<dbReference type="SMART" id="SM00717">
    <property type="entry name" value="SANT"/>
    <property type="match status" value="3"/>
</dbReference>
<accession>A0A8T0JDI3</accession>
<dbReference type="PANTHER" id="PTHR47430:SF4">
    <property type="entry name" value="GB|AAC33480.1"/>
    <property type="match status" value="1"/>
</dbReference>
<feature type="region of interest" description="Disordered" evidence="1">
    <location>
        <begin position="67"/>
        <end position="91"/>
    </location>
</feature>
<reference evidence="4" key="1">
    <citation type="submission" date="2020-06" db="EMBL/GenBank/DDBJ databases">
        <title>WGS assembly of Ceratodon purpureus strain R40.</title>
        <authorList>
            <person name="Carey S.B."/>
            <person name="Jenkins J."/>
            <person name="Shu S."/>
            <person name="Lovell J.T."/>
            <person name="Sreedasyam A."/>
            <person name="Maumus F."/>
            <person name="Tiley G.P."/>
            <person name="Fernandez-Pozo N."/>
            <person name="Barry K."/>
            <person name="Chen C."/>
            <person name="Wang M."/>
            <person name="Lipzen A."/>
            <person name="Daum C."/>
            <person name="Saski C.A."/>
            <person name="Payton A.C."/>
            <person name="Mcbreen J.C."/>
            <person name="Conrad R.E."/>
            <person name="Kollar L.M."/>
            <person name="Olsson S."/>
            <person name="Huttunen S."/>
            <person name="Landis J.B."/>
            <person name="Wickett N.J."/>
            <person name="Johnson M.G."/>
            <person name="Rensing S.A."/>
            <person name="Grimwood J."/>
            <person name="Schmutz J."/>
            <person name="Mcdaniel S.F."/>
        </authorList>
    </citation>
    <scope>NUCLEOTIDE SEQUENCE</scope>
    <source>
        <strain evidence="4">R40</strain>
    </source>
</reference>
<evidence type="ECO:0000256" key="1">
    <source>
        <dbReference type="SAM" id="MobiDB-lite"/>
    </source>
</evidence>
<dbReference type="Gene3D" id="1.10.10.60">
    <property type="entry name" value="Homeodomain-like"/>
    <property type="match status" value="2"/>
</dbReference>
<proteinExistence type="predicted"/>
<dbReference type="PROSITE" id="PS51294">
    <property type="entry name" value="HTH_MYB"/>
    <property type="match status" value="1"/>
</dbReference>
<dbReference type="OrthoDB" id="39591at2759"/>
<feature type="domain" description="Myb-like" evidence="2">
    <location>
        <begin position="379"/>
        <end position="422"/>
    </location>
</feature>
<feature type="region of interest" description="Disordered" evidence="1">
    <location>
        <begin position="246"/>
        <end position="265"/>
    </location>
</feature>
<dbReference type="PANTHER" id="PTHR47430">
    <property type="entry name" value="GB|AAC33480.1"/>
    <property type="match status" value="1"/>
</dbReference>
<organism evidence="4 5">
    <name type="scientific">Ceratodon purpureus</name>
    <name type="common">Fire moss</name>
    <name type="synonym">Dicranum purpureum</name>
    <dbReference type="NCBI Taxonomy" id="3225"/>
    <lineage>
        <taxon>Eukaryota</taxon>
        <taxon>Viridiplantae</taxon>
        <taxon>Streptophyta</taxon>
        <taxon>Embryophyta</taxon>
        <taxon>Bryophyta</taxon>
        <taxon>Bryophytina</taxon>
        <taxon>Bryopsida</taxon>
        <taxon>Dicranidae</taxon>
        <taxon>Pseudoditrichales</taxon>
        <taxon>Ditrichaceae</taxon>
        <taxon>Ceratodon</taxon>
    </lineage>
</organism>
<name>A0A8T0JDI3_CERPU</name>
<dbReference type="CDD" id="cd00167">
    <property type="entry name" value="SANT"/>
    <property type="match status" value="2"/>
</dbReference>
<feature type="compositionally biased region" description="Basic and acidic residues" evidence="1">
    <location>
        <begin position="248"/>
        <end position="263"/>
    </location>
</feature>
<gene>
    <name evidence="4" type="ORF">KC19_1G278200</name>
</gene>
<comment type="caution">
    <text evidence="4">The sequence shown here is derived from an EMBL/GenBank/DDBJ whole genome shotgun (WGS) entry which is preliminary data.</text>
</comment>
<evidence type="ECO:0000259" key="3">
    <source>
        <dbReference type="PROSITE" id="PS51294"/>
    </source>
</evidence>
<dbReference type="EMBL" id="CM026421">
    <property type="protein sequence ID" value="KAG0592751.1"/>
    <property type="molecule type" value="Genomic_DNA"/>
</dbReference>
<protein>
    <submittedName>
        <fullName evidence="4">Uncharacterized protein</fullName>
    </submittedName>
</protein>
<dbReference type="SUPFAM" id="SSF46689">
    <property type="entry name" value="Homeodomain-like"/>
    <property type="match status" value="2"/>
</dbReference>
<feature type="region of interest" description="Disordered" evidence="1">
    <location>
        <begin position="114"/>
        <end position="206"/>
    </location>
</feature>
<sequence>MEILASSGVQLHRGMKKREKVFAMSSALDDPILQLALRCEPRRKKQKARKRKEEEVDTVAPILEPVEIVENHEAASDGESHEKRRRRKKKMMEMEEVAAVSSVMDDPILQLAERCGPRRKKQKRRKIEEEEGTDVAQALQPVAIVESHEAAGSGEPHEKKRRTKKVKVEVEEISTAPTAVELSHAAKETEPQRRKERNKGAAMSSTLDPLSELGECCGLCRKKHKRRKIKEEEVAVMDHTLEPVQTVESHEATSCREPLEKEERKRKKKMKMEEVPHAPLALDHLQIAKPPKKKRKKKEESTNGFVYGKFSAEEDAALKQAVFDYIREMGWEREDGIHKIIQSKSGEVHCWSIIGKCLPHRKTDGLYARAHKLLGVRFGKWTSAEVEALKELHRVHGNQWTKISEGIGRERSACCLKWHNSVKWSNSLNQKTGRWSQEERQKLCTLVLKFLQEKRQIAKTRLLTKNHKGTRDDINWVYIAEHMEGRSGVQCSNQWYILSKSMESSVELLNGDDQPLPEREKLVRGSRWEKLQHYHRHIFQKLNRISYEVPISSLLKSDAISTVIQEWQRVSTRCYNGSMLESLHTELGLSFNGGSGGPLQQSKALTVGL</sequence>
<feature type="compositionally biased region" description="Basic and acidic residues" evidence="1">
    <location>
        <begin position="184"/>
        <end position="193"/>
    </location>
</feature>
<dbReference type="InterPro" id="IPR001005">
    <property type="entry name" value="SANT/Myb"/>
</dbReference>
<feature type="compositionally biased region" description="Basic and acidic residues" evidence="1">
    <location>
        <begin position="69"/>
        <end position="82"/>
    </location>
</feature>
<evidence type="ECO:0000313" key="5">
    <source>
        <dbReference type="Proteomes" id="UP000822688"/>
    </source>
</evidence>
<keyword evidence="5" id="KW-1185">Reference proteome</keyword>
<dbReference type="PROSITE" id="PS50090">
    <property type="entry name" value="MYB_LIKE"/>
    <property type="match status" value="2"/>
</dbReference>